<protein>
    <recommendedName>
        <fullName evidence="1">SAP domain-containing protein</fullName>
    </recommendedName>
</protein>
<feature type="domain" description="SAP" evidence="1">
    <location>
        <begin position="22"/>
        <end position="50"/>
    </location>
</feature>
<dbReference type="VEuPathDB" id="VectorBase:AATE013832"/>
<evidence type="ECO:0000313" key="2">
    <source>
        <dbReference type="EnsemblMetazoa" id="AATE013832-PA.1"/>
    </source>
</evidence>
<reference evidence="2" key="1">
    <citation type="submission" date="2022-08" db="UniProtKB">
        <authorList>
            <consortium name="EnsemblMetazoa"/>
        </authorList>
    </citation>
    <scope>IDENTIFICATION</scope>
    <source>
        <strain evidence="2">EBRO</strain>
    </source>
</reference>
<dbReference type="SUPFAM" id="SSF68906">
    <property type="entry name" value="SAP domain"/>
    <property type="match status" value="1"/>
</dbReference>
<accession>A0A182J9C3</accession>
<organism evidence="2">
    <name type="scientific">Anopheles atroparvus</name>
    <name type="common">European mosquito</name>
    <dbReference type="NCBI Taxonomy" id="41427"/>
    <lineage>
        <taxon>Eukaryota</taxon>
        <taxon>Metazoa</taxon>
        <taxon>Ecdysozoa</taxon>
        <taxon>Arthropoda</taxon>
        <taxon>Hexapoda</taxon>
        <taxon>Insecta</taxon>
        <taxon>Pterygota</taxon>
        <taxon>Neoptera</taxon>
        <taxon>Endopterygota</taxon>
        <taxon>Diptera</taxon>
        <taxon>Nematocera</taxon>
        <taxon>Culicoidea</taxon>
        <taxon>Culicidae</taxon>
        <taxon>Anophelinae</taxon>
        <taxon>Anopheles</taxon>
    </lineage>
</organism>
<dbReference type="Pfam" id="PF02037">
    <property type="entry name" value="SAP"/>
    <property type="match status" value="1"/>
</dbReference>
<dbReference type="EnsemblMetazoa" id="AATE013832-RA">
    <property type="protein sequence ID" value="AATE013832-PA.1"/>
    <property type="gene ID" value="AATE013832"/>
</dbReference>
<dbReference type="Gene3D" id="1.10.720.30">
    <property type="entry name" value="SAP domain"/>
    <property type="match status" value="1"/>
</dbReference>
<sequence length="132" mass="14797">MDDVTTQRSTAVVELVDQYTRNGLVKKCETRGLSTAGTKLELAARIVEHDTQSDEISSLDVISPISTQVLLGMDFLATKKFSITNEGVKIVGFRNDEMSNHEEDEAMTKKWINKIEILSNELDVPKAHCEKR</sequence>
<proteinExistence type="predicted"/>
<name>A0A182J9C3_ANOAO</name>
<dbReference type="InterPro" id="IPR036361">
    <property type="entry name" value="SAP_dom_sf"/>
</dbReference>
<dbReference type="InterPro" id="IPR003034">
    <property type="entry name" value="SAP_dom"/>
</dbReference>
<dbReference type="AlphaFoldDB" id="A0A182J9C3"/>
<evidence type="ECO:0000259" key="1">
    <source>
        <dbReference type="Pfam" id="PF02037"/>
    </source>
</evidence>